<evidence type="ECO:0000313" key="3">
    <source>
        <dbReference type="Proteomes" id="UP001500864"/>
    </source>
</evidence>
<dbReference type="InterPro" id="IPR012332">
    <property type="entry name" value="Autotransporter_pectin_lyase_C"/>
</dbReference>
<organism evidence="2 3">
    <name type="scientific">Bartonella jaculi</name>
    <dbReference type="NCBI Taxonomy" id="686226"/>
    <lineage>
        <taxon>Bacteria</taxon>
        <taxon>Pseudomonadati</taxon>
        <taxon>Pseudomonadota</taxon>
        <taxon>Alphaproteobacteria</taxon>
        <taxon>Hyphomicrobiales</taxon>
        <taxon>Bartonellaceae</taxon>
        <taxon>Bartonella</taxon>
    </lineage>
</organism>
<dbReference type="SUPFAM" id="SSF103515">
    <property type="entry name" value="Autotransporter"/>
    <property type="match status" value="1"/>
</dbReference>
<dbReference type="InterPro" id="IPR011050">
    <property type="entry name" value="Pectin_lyase_fold/virulence"/>
</dbReference>
<reference evidence="3" key="1">
    <citation type="journal article" date="2019" name="Int. J. Syst. Evol. Microbiol.">
        <title>The Global Catalogue of Microorganisms (GCM) 10K type strain sequencing project: providing services to taxonomists for standard genome sequencing and annotation.</title>
        <authorList>
            <consortium name="The Broad Institute Genomics Platform"/>
            <consortium name="The Broad Institute Genome Sequencing Center for Infectious Disease"/>
            <person name="Wu L."/>
            <person name="Ma J."/>
        </authorList>
    </citation>
    <scope>NUCLEOTIDE SEQUENCE [LARGE SCALE GENOMIC DNA]</scope>
    <source>
        <strain evidence="3">JCM 17712</strain>
    </source>
</reference>
<gene>
    <name evidence="2" type="ORF">GCM10023261_17680</name>
</gene>
<dbReference type="NCBIfam" id="TIGR01414">
    <property type="entry name" value="autotrans_barl"/>
    <property type="match status" value="1"/>
</dbReference>
<accession>A0ABP9NEP4</accession>
<evidence type="ECO:0000313" key="2">
    <source>
        <dbReference type="EMBL" id="GAA5113673.1"/>
    </source>
</evidence>
<sequence length="532" mass="57549">MLKTSTNEKDDKGNLLDIAQRSRSDVSVLNLNNSSIIFEGPTEDHYHTLHIGSGKPDTQAVYNATGDAKIGFNVAWSDGGAIADQKTDRLLIHGDVSGNTTVYIQSDSGDRKSVVNASDPSNTGGLSLIQVSGNAQEDSFKLVNGYTTRGGLPYKYTLTAYGPDSSQGKANIEQNLFDEKNENFWDFRLHKEILETGSNPDPNPDPGSNVPTVAVVPQTASYLVMPNALFYSGLTDMAKQNALLANMRTSVLGKEEDKQIGFFLYTYGSTGTLSSERGPFKYGYGADIRYAALEAGITLAAIEGKNATTHFGLVGTYGQLSFTPKDMADAGKSTVDKWSLTAYGSIQHNNGFYVDTLLSYGIIKGNITNALIGKTAKLNDAKMLSISTTVGKEFATGVEGLTFEPQAQLAYQHLMFNTIEDVDHLTIDMKNPSQWLIRVGGRLTKTVSTENNRPMSFYGKVNLIKTFGDNGTIYIGRDFDLDPMGPAIEGGIGINAQLSHNLSLHGDVSYQQKLQKTGISGASFSGGIRYQF</sequence>
<dbReference type="InterPro" id="IPR051551">
    <property type="entry name" value="Autotransporter_adhesion"/>
</dbReference>
<protein>
    <recommendedName>
        <fullName evidence="1">Autotransporter domain-containing protein</fullName>
    </recommendedName>
</protein>
<dbReference type="PANTHER" id="PTHR35037:SF3">
    <property type="entry name" value="C-TERMINAL REGION OF AIDA-LIKE PROTEIN"/>
    <property type="match status" value="1"/>
</dbReference>
<dbReference type="SUPFAM" id="SSF51126">
    <property type="entry name" value="Pectin lyase-like"/>
    <property type="match status" value="1"/>
</dbReference>
<dbReference type="SMART" id="SM00869">
    <property type="entry name" value="Autotransporter"/>
    <property type="match status" value="1"/>
</dbReference>
<dbReference type="Gene3D" id="2.160.20.20">
    <property type="match status" value="1"/>
</dbReference>
<dbReference type="PANTHER" id="PTHR35037">
    <property type="entry name" value="C-TERMINAL REGION OF AIDA-LIKE PROTEIN"/>
    <property type="match status" value="1"/>
</dbReference>
<comment type="caution">
    <text evidence="2">The sequence shown here is derived from an EMBL/GenBank/DDBJ whole genome shotgun (WGS) entry which is preliminary data.</text>
</comment>
<dbReference type="PROSITE" id="PS51208">
    <property type="entry name" value="AUTOTRANSPORTER"/>
    <property type="match status" value="1"/>
</dbReference>
<evidence type="ECO:0000259" key="1">
    <source>
        <dbReference type="PROSITE" id="PS51208"/>
    </source>
</evidence>
<dbReference type="Pfam" id="PF03797">
    <property type="entry name" value="Autotransporter"/>
    <property type="match status" value="1"/>
</dbReference>
<dbReference type="Proteomes" id="UP001500864">
    <property type="component" value="Unassembled WGS sequence"/>
</dbReference>
<dbReference type="EMBL" id="BAABIZ010000101">
    <property type="protein sequence ID" value="GAA5113673.1"/>
    <property type="molecule type" value="Genomic_DNA"/>
</dbReference>
<proteinExistence type="predicted"/>
<dbReference type="InterPro" id="IPR036709">
    <property type="entry name" value="Autotransporte_beta_dom_sf"/>
</dbReference>
<name>A0ABP9NEP4_9HYPH</name>
<dbReference type="InterPro" id="IPR005546">
    <property type="entry name" value="Autotransporte_beta"/>
</dbReference>
<feature type="domain" description="Autotransporter" evidence="1">
    <location>
        <begin position="255"/>
        <end position="532"/>
    </location>
</feature>
<dbReference type="InterPro" id="IPR006315">
    <property type="entry name" value="OM_autotransptr_brl_dom"/>
</dbReference>
<dbReference type="Gene3D" id="2.40.128.130">
    <property type="entry name" value="Autotransporter beta-domain"/>
    <property type="match status" value="1"/>
</dbReference>
<keyword evidence="3" id="KW-1185">Reference proteome</keyword>